<reference evidence="2 3" key="1">
    <citation type="submission" date="2017-05" db="EMBL/GenBank/DDBJ databases">
        <title>Vagococcus spp. assemblies.</title>
        <authorList>
            <person name="Gulvik C.A."/>
        </authorList>
    </citation>
    <scope>NUCLEOTIDE SEQUENCE [LARGE SCALE GENOMIC DNA]</scope>
    <source>
        <strain evidence="2 3">NCFB 2777</strain>
    </source>
</reference>
<evidence type="ECO:0000313" key="3">
    <source>
        <dbReference type="Proteomes" id="UP000287239"/>
    </source>
</evidence>
<evidence type="ECO:0000313" key="2">
    <source>
        <dbReference type="EMBL" id="RST92794.1"/>
    </source>
</evidence>
<sequence>MATYGYVRKNFPTSEVEQLTKLLTYNCDELFFEGKSLLETSELKAMIEKLEKNDLVVVTHLHVFGQELQHLRPVISFFQENGIRLISIDDQVDTNRDSFFYPLFDIFSKMDADCREELENNNT</sequence>
<dbReference type="AlphaFoldDB" id="A0A429ZGN0"/>
<dbReference type="SMART" id="SM00857">
    <property type="entry name" value="Resolvase"/>
    <property type="match status" value="1"/>
</dbReference>
<dbReference type="InterPro" id="IPR036162">
    <property type="entry name" value="Resolvase-like_N_sf"/>
</dbReference>
<dbReference type="GO" id="GO:0000150">
    <property type="term" value="F:DNA strand exchange activity"/>
    <property type="evidence" value="ECO:0007669"/>
    <property type="project" value="InterPro"/>
</dbReference>
<organism evidence="2 3">
    <name type="scientific">Vagococcus salmoninarum</name>
    <dbReference type="NCBI Taxonomy" id="2739"/>
    <lineage>
        <taxon>Bacteria</taxon>
        <taxon>Bacillati</taxon>
        <taxon>Bacillota</taxon>
        <taxon>Bacilli</taxon>
        <taxon>Lactobacillales</taxon>
        <taxon>Enterococcaceae</taxon>
        <taxon>Vagococcus</taxon>
    </lineage>
</organism>
<dbReference type="Proteomes" id="UP000287239">
    <property type="component" value="Unassembled WGS sequence"/>
</dbReference>
<name>A0A429ZGN0_9ENTE</name>
<dbReference type="InterPro" id="IPR006119">
    <property type="entry name" value="Resolv_N"/>
</dbReference>
<dbReference type="GeneID" id="98569221"/>
<dbReference type="SUPFAM" id="SSF53041">
    <property type="entry name" value="Resolvase-like"/>
    <property type="match status" value="1"/>
</dbReference>
<feature type="domain" description="Resolvase/invertase-type recombinase catalytic" evidence="1">
    <location>
        <begin position="3"/>
        <end position="122"/>
    </location>
</feature>
<evidence type="ECO:0000259" key="1">
    <source>
        <dbReference type="SMART" id="SM00857"/>
    </source>
</evidence>
<keyword evidence="3" id="KW-1185">Reference proteome</keyword>
<dbReference type="EMBL" id="NGJU01000021">
    <property type="protein sequence ID" value="RST92794.1"/>
    <property type="molecule type" value="Genomic_DNA"/>
</dbReference>
<dbReference type="OrthoDB" id="9797501at2"/>
<comment type="caution">
    <text evidence="2">The sequence shown here is derived from an EMBL/GenBank/DDBJ whole genome shotgun (WGS) entry which is preliminary data.</text>
</comment>
<dbReference type="RefSeq" id="WP_126781737.1">
    <property type="nucleotide sequence ID" value="NZ_NGJU01000021.1"/>
</dbReference>
<accession>A0A429ZGN0</accession>
<proteinExistence type="predicted"/>
<dbReference type="Gene3D" id="3.40.50.1390">
    <property type="entry name" value="Resolvase, N-terminal catalytic domain"/>
    <property type="match status" value="1"/>
</dbReference>
<gene>
    <name evidence="2" type="ORF">CBF35_12795</name>
</gene>
<protein>
    <recommendedName>
        <fullName evidence="1">Resolvase/invertase-type recombinase catalytic domain-containing protein</fullName>
    </recommendedName>
</protein>
<dbReference type="GO" id="GO:0003677">
    <property type="term" value="F:DNA binding"/>
    <property type="evidence" value="ECO:0007669"/>
    <property type="project" value="InterPro"/>
</dbReference>
<dbReference type="Pfam" id="PF00239">
    <property type="entry name" value="Resolvase"/>
    <property type="match status" value="1"/>
</dbReference>